<evidence type="ECO:0000256" key="1">
    <source>
        <dbReference type="SAM" id="MobiDB-lite"/>
    </source>
</evidence>
<evidence type="ECO:0000313" key="3">
    <source>
        <dbReference type="RefSeq" id="XP_013793505.2"/>
    </source>
</evidence>
<accession>A0ABM1C3H3</accession>
<reference evidence="3" key="1">
    <citation type="submission" date="2025-08" db="UniProtKB">
        <authorList>
            <consortium name="RefSeq"/>
        </authorList>
    </citation>
    <scope>IDENTIFICATION</scope>
    <source>
        <tissue evidence="3">Muscle</tissue>
    </source>
</reference>
<evidence type="ECO:0000313" key="2">
    <source>
        <dbReference type="Proteomes" id="UP000694941"/>
    </source>
</evidence>
<name>A0ABM1C3H3_LIMPO</name>
<feature type="region of interest" description="Disordered" evidence="1">
    <location>
        <begin position="19"/>
        <end position="47"/>
    </location>
</feature>
<dbReference type="GeneID" id="106477495"/>
<dbReference type="RefSeq" id="XP_013793505.2">
    <property type="nucleotide sequence ID" value="XM_013938051.2"/>
</dbReference>
<organism evidence="2 3">
    <name type="scientific">Limulus polyphemus</name>
    <name type="common">Atlantic horseshoe crab</name>
    <dbReference type="NCBI Taxonomy" id="6850"/>
    <lineage>
        <taxon>Eukaryota</taxon>
        <taxon>Metazoa</taxon>
        <taxon>Ecdysozoa</taxon>
        <taxon>Arthropoda</taxon>
        <taxon>Chelicerata</taxon>
        <taxon>Merostomata</taxon>
        <taxon>Xiphosura</taxon>
        <taxon>Limulidae</taxon>
        <taxon>Limulus</taxon>
    </lineage>
</organism>
<protein>
    <submittedName>
        <fullName evidence="3">Uncharacterized protein LOC106477495</fullName>
    </submittedName>
</protein>
<sequence>MKWKLSVVITLQETGEWNREESTVAVPSGEKTGNMQFQGSPVSPHRPAHEEYLEEVVHQQPVGQPFDFHAHNVRVDDRDDAEAETEPEVEAEAGVDDTKDLAEADQSAGQLGMAVDQFQQQDPVFSGSLNVERLSDDVDDRIEEVEGAVGNAEVDITEDDVVDEVAVLEEHAKFHLC</sequence>
<feature type="region of interest" description="Disordered" evidence="1">
    <location>
        <begin position="75"/>
        <end position="99"/>
    </location>
</feature>
<dbReference type="Proteomes" id="UP000694941">
    <property type="component" value="Unplaced"/>
</dbReference>
<keyword evidence="2" id="KW-1185">Reference proteome</keyword>
<gene>
    <name evidence="3" type="primary">LOC106477495</name>
</gene>
<feature type="compositionally biased region" description="Polar residues" evidence="1">
    <location>
        <begin position="31"/>
        <end position="41"/>
    </location>
</feature>
<feature type="compositionally biased region" description="Acidic residues" evidence="1">
    <location>
        <begin position="78"/>
        <end position="95"/>
    </location>
</feature>
<proteinExistence type="predicted"/>